<comment type="caution">
    <text evidence="7">The sequence shown here is derived from an EMBL/GenBank/DDBJ whole genome shotgun (WGS) entry which is preliminary data.</text>
</comment>
<feature type="transmembrane region" description="Helical" evidence="5">
    <location>
        <begin position="307"/>
        <end position="328"/>
    </location>
</feature>
<evidence type="ECO:0000256" key="2">
    <source>
        <dbReference type="ARBA" id="ARBA00022692"/>
    </source>
</evidence>
<feature type="transmembrane region" description="Helical" evidence="5">
    <location>
        <begin position="107"/>
        <end position="128"/>
    </location>
</feature>
<protein>
    <recommendedName>
        <fullName evidence="6">Major facilitator superfamily (MFS) profile domain-containing protein</fullName>
    </recommendedName>
</protein>
<evidence type="ECO:0000313" key="8">
    <source>
        <dbReference type="Proteomes" id="UP001329430"/>
    </source>
</evidence>
<dbReference type="SUPFAM" id="SSF103473">
    <property type="entry name" value="MFS general substrate transporter"/>
    <property type="match status" value="1"/>
</dbReference>
<evidence type="ECO:0000256" key="3">
    <source>
        <dbReference type="ARBA" id="ARBA00022989"/>
    </source>
</evidence>
<feature type="domain" description="Major facilitator superfamily (MFS) profile" evidence="6">
    <location>
        <begin position="12"/>
        <end position="470"/>
    </location>
</feature>
<dbReference type="PROSITE" id="PS00217">
    <property type="entry name" value="SUGAR_TRANSPORT_2"/>
    <property type="match status" value="1"/>
</dbReference>
<feature type="transmembrane region" description="Helical" evidence="5">
    <location>
        <begin position="140"/>
        <end position="159"/>
    </location>
</feature>
<feature type="transmembrane region" description="Helical" evidence="5">
    <location>
        <begin position="85"/>
        <end position="101"/>
    </location>
</feature>
<dbReference type="InterPro" id="IPR005829">
    <property type="entry name" value="Sugar_transporter_CS"/>
</dbReference>
<dbReference type="FunFam" id="1.20.1250.20:FF:000249">
    <property type="entry name" value="facilitated trehalose transporter Tret1"/>
    <property type="match status" value="1"/>
</dbReference>
<feature type="transmembrane region" description="Helical" evidence="5">
    <location>
        <begin position="447"/>
        <end position="466"/>
    </location>
</feature>
<dbReference type="PANTHER" id="PTHR48021:SF39">
    <property type="entry name" value="MAJOR FACILITATOR SUPERFAMILY (MFS) PROFILE DOMAIN-CONTAINING PROTEIN"/>
    <property type="match status" value="1"/>
</dbReference>
<dbReference type="Pfam" id="PF00083">
    <property type="entry name" value="Sugar_tr"/>
    <property type="match status" value="1"/>
</dbReference>
<name>A0AAN7VEM0_9COLE</name>
<feature type="transmembrane region" description="Helical" evidence="5">
    <location>
        <begin position="165"/>
        <end position="186"/>
    </location>
</feature>
<feature type="transmembrane region" description="Helical" evidence="5">
    <location>
        <begin position="267"/>
        <end position="287"/>
    </location>
</feature>
<feature type="transmembrane region" description="Helical" evidence="5">
    <location>
        <begin position="377"/>
        <end position="395"/>
    </location>
</feature>
<dbReference type="PANTHER" id="PTHR48021">
    <property type="match status" value="1"/>
</dbReference>
<dbReference type="AlphaFoldDB" id="A0AAN7VEM0"/>
<reference evidence="7 8" key="1">
    <citation type="journal article" date="2024" name="Insects">
        <title>An Improved Chromosome-Level Genome Assembly of the Firefly Pyrocoelia pectoralis.</title>
        <authorList>
            <person name="Fu X."/>
            <person name="Meyer-Rochow V.B."/>
            <person name="Ballantyne L."/>
            <person name="Zhu X."/>
        </authorList>
    </citation>
    <scope>NUCLEOTIDE SEQUENCE [LARGE SCALE GENOMIC DNA]</scope>
    <source>
        <strain evidence="7">XCY_ONT2</strain>
    </source>
</reference>
<keyword evidence="3 5" id="KW-1133">Transmembrane helix</keyword>
<dbReference type="GO" id="GO:0016020">
    <property type="term" value="C:membrane"/>
    <property type="evidence" value="ECO:0007669"/>
    <property type="project" value="UniProtKB-SubCell"/>
</dbReference>
<feature type="transmembrane region" description="Helical" evidence="5">
    <location>
        <begin position="54"/>
        <end position="73"/>
    </location>
</feature>
<keyword evidence="8" id="KW-1185">Reference proteome</keyword>
<feature type="transmembrane region" description="Helical" evidence="5">
    <location>
        <begin position="12"/>
        <end position="34"/>
    </location>
</feature>
<dbReference type="Proteomes" id="UP001329430">
    <property type="component" value="Chromosome 3"/>
</dbReference>
<comment type="subcellular location">
    <subcellularLocation>
        <location evidence="1">Membrane</location>
        <topology evidence="1">Multi-pass membrane protein</topology>
    </subcellularLocation>
</comment>
<dbReference type="InterPro" id="IPR050549">
    <property type="entry name" value="MFS_Trehalose_Transporter"/>
</dbReference>
<feature type="transmembrane region" description="Helical" evidence="5">
    <location>
        <begin position="335"/>
        <end position="357"/>
    </location>
</feature>
<dbReference type="InterPro" id="IPR005828">
    <property type="entry name" value="MFS_sugar_transport-like"/>
</dbReference>
<dbReference type="InterPro" id="IPR020846">
    <property type="entry name" value="MFS_dom"/>
</dbReference>
<evidence type="ECO:0000256" key="1">
    <source>
        <dbReference type="ARBA" id="ARBA00004141"/>
    </source>
</evidence>
<dbReference type="PROSITE" id="PS50850">
    <property type="entry name" value="MFS"/>
    <property type="match status" value="1"/>
</dbReference>
<dbReference type="Gene3D" id="1.20.1250.20">
    <property type="entry name" value="MFS general substrate transporter like domains"/>
    <property type="match status" value="1"/>
</dbReference>
<organism evidence="7 8">
    <name type="scientific">Pyrocoelia pectoralis</name>
    <dbReference type="NCBI Taxonomy" id="417401"/>
    <lineage>
        <taxon>Eukaryota</taxon>
        <taxon>Metazoa</taxon>
        <taxon>Ecdysozoa</taxon>
        <taxon>Arthropoda</taxon>
        <taxon>Hexapoda</taxon>
        <taxon>Insecta</taxon>
        <taxon>Pterygota</taxon>
        <taxon>Neoptera</taxon>
        <taxon>Endopterygota</taxon>
        <taxon>Coleoptera</taxon>
        <taxon>Polyphaga</taxon>
        <taxon>Elateriformia</taxon>
        <taxon>Elateroidea</taxon>
        <taxon>Lampyridae</taxon>
        <taxon>Lampyrinae</taxon>
        <taxon>Pyrocoelia</taxon>
    </lineage>
</organism>
<dbReference type="EMBL" id="JAVRBK010000003">
    <property type="protein sequence ID" value="KAK5646890.1"/>
    <property type="molecule type" value="Genomic_DNA"/>
</dbReference>
<feature type="transmembrane region" description="Helical" evidence="5">
    <location>
        <begin position="415"/>
        <end position="435"/>
    </location>
</feature>
<evidence type="ECO:0000256" key="4">
    <source>
        <dbReference type="ARBA" id="ARBA00023136"/>
    </source>
</evidence>
<dbReference type="GO" id="GO:0022857">
    <property type="term" value="F:transmembrane transporter activity"/>
    <property type="evidence" value="ECO:0007669"/>
    <property type="project" value="InterPro"/>
</dbReference>
<accession>A0AAN7VEM0</accession>
<keyword evidence="4 5" id="KW-0472">Membrane</keyword>
<gene>
    <name evidence="7" type="ORF">RI129_005354</name>
</gene>
<proteinExistence type="predicted"/>
<keyword evidence="2 5" id="KW-0812">Transmembrane</keyword>
<evidence type="ECO:0000259" key="6">
    <source>
        <dbReference type="PROSITE" id="PS50850"/>
    </source>
</evidence>
<dbReference type="InterPro" id="IPR036259">
    <property type="entry name" value="MFS_trans_sf"/>
</dbReference>
<evidence type="ECO:0000256" key="5">
    <source>
        <dbReference type="SAM" id="Phobius"/>
    </source>
</evidence>
<sequence length="498" mass="55239">MTNARPLSQILAVLVKNLLALQVGMSLGFVTILIPPLTDVKSNEEIHLDESQTSWISAILPITSMTGSVLSGLVTEPFGRKRSMIFLTIPSLMTWIIFYFSTEMWHIFATLTLQGLTNGFIEAPILAYVSEVTEPHLRGVLSATTTLCTILGVFLEFIVGSFLHWKVAALATGALPIIAFFLLLTIPESPHWLMSHNKPEEAQKSLGWLRGWTTSENVEEEFQELRKHFNKNLSDIENSALEDGHSTVISLIEAQTGGIKIYLKKSFLWPLSLTTFLFVWSGFAGILTLQTYGVIIFATLEVPIDNYFATVLLGCCQFLGSLLCMCIVRCLGKRILALTSVSGLCICNLCLGVYAYVNRIMHLDFTNVNTQSTPEGHQWIPFFLIIMLAFVGSCGPRNLPWTIIGEVFSNDTRGVGCGFAVGAFYLSTFVANKVYLNMDSTLTFPGIYWAYACICFVGLAALYFALPETEGKSLEEISEHFRGNVKLNNKVKRRATKA</sequence>
<evidence type="ECO:0000313" key="7">
    <source>
        <dbReference type="EMBL" id="KAK5646890.1"/>
    </source>
</evidence>